<proteinExistence type="predicted"/>
<evidence type="ECO:0000313" key="1">
    <source>
        <dbReference type="EMBL" id="SON48519.1"/>
    </source>
</evidence>
<dbReference type="Proteomes" id="UP000235828">
    <property type="component" value="Chromosome A"/>
</dbReference>
<dbReference type="RefSeq" id="WP_102521358.1">
    <property type="nucleotide sequence ID" value="NZ_LT960611.1"/>
</dbReference>
<dbReference type="AlphaFoldDB" id="A0A2N8Z9C9"/>
<dbReference type="KEGG" id="vta:A0540"/>
<dbReference type="EMBL" id="LT960611">
    <property type="protein sequence ID" value="SON48519.1"/>
    <property type="molecule type" value="Genomic_DNA"/>
</dbReference>
<protein>
    <submittedName>
        <fullName evidence="1">Uncharacterized protein</fullName>
    </submittedName>
</protein>
<accession>A0A2N8Z9C9</accession>
<reference evidence="1 2" key="1">
    <citation type="submission" date="2017-10" db="EMBL/GenBank/DDBJ databases">
        <authorList>
            <person name="Banno H."/>
            <person name="Chua N.-H."/>
        </authorList>
    </citation>
    <scope>NUCLEOTIDE SEQUENCE [LARGE SCALE GENOMIC DNA]</scope>
    <source>
        <strain evidence="1">Vibrio tapetis CECT4600</strain>
    </source>
</reference>
<organism evidence="1 2">
    <name type="scientific">Vibrio tapetis subsp. tapetis</name>
    <dbReference type="NCBI Taxonomy" id="1671868"/>
    <lineage>
        <taxon>Bacteria</taxon>
        <taxon>Pseudomonadati</taxon>
        <taxon>Pseudomonadota</taxon>
        <taxon>Gammaproteobacteria</taxon>
        <taxon>Vibrionales</taxon>
        <taxon>Vibrionaceae</taxon>
        <taxon>Vibrio</taxon>
    </lineage>
</organism>
<name>A0A2N8Z9C9_9VIBR</name>
<gene>
    <name evidence="1" type="ORF">VTAP4600_A0540</name>
</gene>
<sequence>MASSQCIDIPFNSRHTCWFCGEPSHVYAPFPNKKTRTTVEHQSIELPSCDECYSISQASDANSVLQLQSEVKHGLLKKHAQALAVGLNWTKEELEESEFTGAALEGFRRSAWAMYEIAKARIDYQGWPLSLDDMPIEIYDETSCFEFDGMRYLNLQACIDHYATSLGLDKPLLEQLTDVVGIERLSYAIQIARLNPRISERKRTSIVKEIEQQELERTEAESLQHQGNNQGRHEPEAVLISGVVAEPDAIAWLMNNKITTLAKLLQSEDDFFDAFQHLGGVGAFAKFNGIQLYLEARQDESWVEKHDINKPMWDALI</sequence>
<evidence type="ECO:0000313" key="2">
    <source>
        <dbReference type="Proteomes" id="UP000235828"/>
    </source>
</evidence>
<dbReference type="OrthoDB" id="5888461at2"/>
<keyword evidence="2" id="KW-1185">Reference proteome</keyword>